<feature type="non-terminal residue" evidence="1">
    <location>
        <position position="1"/>
    </location>
</feature>
<name>A0A401PXF8_SCYTO</name>
<organism evidence="1 2">
    <name type="scientific">Scyliorhinus torazame</name>
    <name type="common">Cloudy catshark</name>
    <name type="synonym">Catulus torazame</name>
    <dbReference type="NCBI Taxonomy" id="75743"/>
    <lineage>
        <taxon>Eukaryota</taxon>
        <taxon>Metazoa</taxon>
        <taxon>Chordata</taxon>
        <taxon>Craniata</taxon>
        <taxon>Vertebrata</taxon>
        <taxon>Chondrichthyes</taxon>
        <taxon>Elasmobranchii</taxon>
        <taxon>Galeomorphii</taxon>
        <taxon>Galeoidea</taxon>
        <taxon>Carcharhiniformes</taxon>
        <taxon>Scyliorhinidae</taxon>
        <taxon>Scyliorhinus</taxon>
    </lineage>
</organism>
<comment type="caution">
    <text evidence="1">The sequence shown here is derived from an EMBL/GenBank/DDBJ whole genome shotgun (WGS) entry which is preliminary data.</text>
</comment>
<sequence length="31" mass="3229">GIEGNKGLPWLQAKKSGLSSAPTSVRFASKI</sequence>
<evidence type="ECO:0000313" key="2">
    <source>
        <dbReference type="Proteomes" id="UP000288216"/>
    </source>
</evidence>
<proteinExistence type="predicted"/>
<protein>
    <submittedName>
        <fullName evidence="1">Uncharacterized protein</fullName>
    </submittedName>
</protein>
<evidence type="ECO:0000313" key="1">
    <source>
        <dbReference type="EMBL" id="GCB77796.1"/>
    </source>
</evidence>
<dbReference type="AlphaFoldDB" id="A0A401PXF8"/>
<dbReference type="Proteomes" id="UP000288216">
    <property type="component" value="Unassembled WGS sequence"/>
</dbReference>
<keyword evidence="2" id="KW-1185">Reference proteome</keyword>
<dbReference type="EMBL" id="BFAA01016904">
    <property type="protein sequence ID" value="GCB77796.1"/>
    <property type="molecule type" value="Genomic_DNA"/>
</dbReference>
<reference evidence="1 2" key="1">
    <citation type="journal article" date="2018" name="Nat. Ecol. Evol.">
        <title>Shark genomes provide insights into elasmobranch evolution and the origin of vertebrates.</title>
        <authorList>
            <person name="Hara Y"/>
            <person name="Yamaguchi K"/>
            <person name="Onimaru K"/>
            <person name="Kadota M"/>
            <person name="Koyanagi M"/>
            <person name="Keeley SD"/>
            <person name="Tatsumi K"/>
            <person name="Tanaka K"/>
            <person name="Motone F"/>
            <person name="Kageyama Y"/>
            <person name="Nozu R"/>
            <person name="Adachi N"/>
            <person name="Nishimura O"/>
            <person name="Nakagawa R"/>
            <person name="Tanegashima C"/>
            <person name="Kiyatake I"/>
            <person name="Matsumoto R"/>
            <person name="Murakumo K"/>
            <person name="Nishida K"/>
            <person name="Terakita A"/>
            <person name="Kuratani S"/>
            <person name="Sato K"/>
            <person name="Hyodo S Kuraku.S."/>
        </authorList>
    </citation>
    <scope>NUCLEOTIDE SEQUENCE [LARGE SCALE GENOMIC DNA]</scope>
</reference>
<gene>
    <name evidence="1" type="ORF">scyTo_0020611</name>
</gene>
<accession>A0A401PXF8</accession>